<dbReference type="EMBL" id="RQTK01001018">
    <property type="protein sequence ID" value="RUS72793.1"/>
    <property type="molecule type" value="Genomic_DNA"/>
</dbReference>
<feature type="compositionally biased region" description="Basic residues" evidence="1">
    <location>
        <begin position="249"/>
        <end position="260"/>
    </location>
</feature>
<feature type="compositionally biased region" description="Basic residues" evidence="1">
    <location>
        <begin position="338"/>
        <end position="353"/>
    </location>
</feature>
<dbReference type="OrthoDB" id="18440at2759"/>
<gene>
    <name evidence="3" type="ORF">EGW08_019453</name>
</gene>
<organism evidence="3 4">
    <name type="scientific">Elysia chlorotica</name>
    <name type="common">Eastern emerald elysia</name>
    <name type="synonym">Sea slug</name>
    <dbReference type="NCBI Taxonomy" id="188477"/>
    <lineage>
        <taxon>Eukaryota</taxon>
        <taxon>Metazoa</taxon>
        <taxon>Spiralia</taxon>
        <taxon>Lophotrochozoa</taxon>
        <taxon>Mollusca</taxon>
        <taxon>Gastropoda</taxon>
        <taxon>Heterobranchia</taxon>
        <taxon>Euthyneura</taxon>
        <taxon>Panpulmonata</taxon>
        <taxon>Sacoglossa</taxon>
        <taxon>Placobranchoidea</taxon>
        <taxon>Plakobranchidae</taxon>
        <taxon>Elysia</taxon>
    </lineage>
</organism>
<feature type="compositionally biased region" description="Basic and acidic residues" evidence="1">
    <location>
        <begin position="126"/>
        <end position="136"/>
    </location>
</feature>
<feature type="region of interest" description="Disordered" evidence="1">
    <location>
        <begin position="1"/>
        <end position="21"/>
    </location>
</feature>
<keyword evidence="4" id="KW-1185">Reference proteome</keyword>
<dbReference type="SMART" id="SM00355">
    <property type="entry name" value="ZnF_C2H2"/>
    <property type="match status" value="3"/>
</dbReference>
<feature type="domain" description="C2H2-type" evidence="2">
    <location>
        <begin position="147"/>
        <end position="170"/>
    </location>
</feature>
<evidence type="ECO:0000313" key="4">
    <source>
        <dbReference type="Proteomes" id="UP000271974"/>
    </source>
</evidence>
<feature type="domain" description="C2H2-type" evidence="2">
    <location>
        <begin position="174"/>
        <end position="195"/>
    </location>
</feature>
<feature type="domain" description="C2H2-type" evidence="2">
    <location>
        <begin position="211"/>
        <end position="234"/>
    </location>
</feature>
<evidence type="ECO:0000256" key="1">
    <source>
        <dbReference type="SAM" id="MobiDB-lite"/>
    </source>
</evidence>
<feature type="region of interest" description="Disordered" evidence="1">
    <location>
        <begin position="242"/>
        <end position="358"/>
    </location>
</feature>
<feature type="compositionally biased region" description="Polar residues" evidence="1">
    <location>
        <begin position="287"/>
        <end position="305"/>
    </location>
</feature>
<comment type="caution">
    <text evidence="3">The sequence shown here is derived from an EMBL/GenBank/DDBJ whole genome shotgun (WGS) entry which is preliminary data.</text>
</comment>
<dbReference type="PROSITE" id="PS00028">
    <property type="entry name" value="ZINC_FINGER_C2H2_1"/>
    <property type="match status" value="3"/>
</dbReference>
<protein>
    <recommendedName>
        <fullName evidence="2">C2H2-type domain-containing protein</fullName>
    </recommendedName>
</protein>
<proteinExistence type="predicted"/>
<feature type="compositionally biased region" description="Low complexity" evidence="1">
    <location>
        <begin position="261"/>
        <end position="279"/>
    </location>
</feature>
<dbReference type="PANTHER" id="PTHR21354">
    <property type="entry name" value="ZINC FINGER PROTEIN 511"/>
    <property type="match status" value="1"/>
</dbReference>
<evidence type="ECO:0000259" key="2">
    <source>
        <dbReference type="PROSITE" id="PS00028"/>
    </source>
</evidence>
<sequence>METQESCLEEPNIFKPTPPLAEIPKLTESDRLELFGGDEELLSYYLGLRDAAAKMRQSGVECHCDPRDEKMVARLKVEGWQPRVLVKDLRCDGDNSDLGFVNKQTALDEGAKKVDSDLDSGSDSEIGERGQSKLESEKENTIESFVCGVQGCSAQFTSLASHESHYHTSHNFVCHVCRRVFVSNFLLDIHLEENHDSYFQVLSPKIDMYRCLVESCALKFRTAELRKDHLVTVHKFPAPFSFHGPINHKSPKPKSSKKKAGANANRNRNSSSSMDSSESTLPDATLTLPSSSELNTVPISANSPSEPVPTSPAAMDVEDLSADVSTKDSGSSQDKGRHSNRGKKPAQRSRGRGGRMPATICFGRGSQRAFQHRGRGRHWHQTQAMDAETTVDIEKVDFSDLVESLDG</sequence>
<reference evidence="3 4" key="1">
    <citation type="submission" date="2019-01" db="EMBL/GenBank/DDBJ databases">
        <title>A draft genome assembly of the solar-powered sea slug Elysia chlorotica.</title>
        <authorList>
            <person name="Cai H."/>
            <person name="Li Q."/>
            <person name="Fang X."/>
            <person name="Li J."/>
            <person name="Curtis N.E."/>
            <person name="Altenburger A."/>
            <person name="Shibata T."/>
            <person name="Feng M."/>
            <person name="Maeda T."/>
            <person name="Schwartz J.A."/>
            <person name="Shigenobu S."/>
            <person name="Lundholm N."/>
            <person name="Nishiyama T."/>
            <person name="Yang H."/>
            <person name="Hasebe M."/>
            <person name="Li S."/>
            <person name="Pierce S.K."/>
            <person name="Wang J."/>
        </authorList>
    </citation>
    <scope>NUCLEOTIDE SEQUENCE [LARGE SCALE GENOMIC DNA]</scope>
    <source>
        <strain evidence="3">EC2010</strain>
        <tissue evidence="3">Whole organism of an adult</tissue>
    </source>
</reference>
<dbReference type="InterPro" id="IPR013087">
    <property type="entry name" value="Znf_C2H2_type"/>
</dbReference>
<evidence type="ECO:0000313" key="3">
    <source>
        <dbReference type="EMBL" id="RUS72793.1"/>
    </source>
</evidence>
<accession>A0A3S1B1M7</accession>
<feature type="region of interest" description="Disordered" evidence="1">
    <location>
        <begin position="111"/>
        <end position="136"/>
    </location>
</feature>
<dbReference type="AlphaFoldDB" id="A0A3S1B1M7"/>
<feature type="compositionally biased region" description="Polar residues" evidence="1">
    <location>
        <begin position="323"/>
        <end position="333"/>
    </location>
</feature>
<dbReference type="STRING" id="188477.A0A3S1B1M7"/>
<dbReference type="PANTHER" id="PTHR21354:SF0">
    <property type="entry name" value="ZINC FINGER PROTEIN 511"/>
    <property type="match status" value="1"/>
</dbReference>
<dbReference type="InterPro" id="IPR039258">
    <property type="entry name" value="ZNF511"/>
</dbReference>
<dbReference type="Proteomes" id="UP000271974">
    <property type="component" value="Unassembled WGS sequence"/>
</dbReference>
<name>A0A3S1B1M7_ELYCH</name>